<dbReference type="EMBL" id="SLXK01000025">
    <property type="protein sequence ID" value="TCP24496.1"/>
    <property type="molecule type" value="Genomic_DNA"/>
</dbReference>
<dbReference type="Proteomes" id="UP000295416">
    <property type="component" value="Unassembled WGS sequence"/>
</dbReference>
<dbReference type="AlphaFoldDB" id="A0A4V2SLR9"/>
<name>A0A4V2SLR9_9BACL</name>
<evidence type="ECO:0000313" key="1">
    <source>
        <dbReference type="EMBL" id="TCP24496.1"/>
    </source>
</evidence>
<proteinExistence type="predicted"/>
<dbReference type="OrthoDB" id="2969992at2"/>
<gene>
    <name evidence="1" type="ORF">EV207_12557</name>
</gene>
<evidence type="ECO:0008006" key="3">
    <source>
        <dbReference type="Google" id="ProtNLM"/>
    </source>
</evidence>
<sequence length="72" mass="8556">MMTKKYIGQREIGNMMSDYGIPGDYRKVNVLYSRGKLPEPSVYIGKNPGWLKEDIEKWLSEYQKTQRPYNKH</sequence>
<protein>
    <recommendedName>
        <fullName evidence="3">AlpA family transcriptional regulator</fullName>
    </recommendedName>
</protein>
<reference evidence="1 2" key="1">
    <citation type="submission" date="2019-03" db="EMBL/GenBank/DDBJ databases">
        <title>Genomic Encyclopedia of Type Strains, Phase IV (KMG-IV): sequencing the most valuable type-strain genomes for metagenomic binning, comparative biology and taxonomic classification.</title>
        <authorList>
            <person name="Goeker M."/>
        </authorList>
    </citation>
    <scope>NUCLEOTIDE SEQUENCE [LARGE SCALE GENOMIC DNA]</scope>
    <source>
        <strain evidence="1 2">DSM 19377</strain>
    </source>
</reference>
<organism evidence="1 2">
    <name type="scientific">Scopulibacillus darangshiensis</name>
    <dbReference type="NCBI Taxonomy" id="442528"/>
    <lineage>
        <taxon>Bacteria</taxon>
        <taxon>Bacillati</taxon>
        <taxon>Bacillota</taxon>
        <taxon>Bacilli</taxon>
        <taxon>Bacillales</taxon>
        <taxon>Sporolactobacillaceae</taxon>
        <taxon>Scopulibacillus</taxon>
    </lineage>
</organism>
<evidence type="ECO:0000313" key="2">
    <source>
        <dbReference type="Proteomes" id="UP000295416"/>
    </source>
</evidence>
<comment type="caution">
    <text evidence="1">The sequence shown here is derived from an EMBL/GenBank/DDBJ whole genome shotgun (WGS) entry which is preliminary data.</text>
</comment>
<accession>A0A4V2SLR9</accession>
<dbReference type="RefSeq" id="WP_132747048.1">
    <property type="nucleotide sequence ID" value="NZ_SLXK01000025.1"/>
</dbReference>
<keyword evidence="2" id="KW-1185">Reference proteome</keyword>